<dbReference type="GO" id="GO:0022857">
    <property type="term" value="F:transmembrane transporter activity"/>
    <property type="evidence" value="ECO:0007669"/>
    <property type="project" value="InterPro"/>
</dbReference>
<dbReference type="EMBL" id="JAFJYH010000111">
    <property type="protein sequence ID" value="KAG4419166.1"/>
    <property type="molecule type" value="Genomic_DNA"/>
</dbReference>
<keyword evidence="4 6" id="KW-1133">Transmembrane helix</keyword>
<dbReference type="SUPFAM" id="SSF103473">
    <property type="entry name" value="MFS general substrate transporter"/>
    <property type="match status" value="1"/>
</dbReference>
<dbReference type="PANTHER" id="PTHR23501:SF109">
    <property type="entry name" value="MAJOR FACILITATOR SUPERFAMILY (MFS) PROFILE DOMAIN-CONTAINING PROTEIN-RELATED"/>
    <property type="match status" value="1"/>
</dbReference>
<dbReference type="AlphaFoldDB" id="A0A8H7THT0"/>
<dbReference type="Pfam" id="PF06609">
    <property type="entry name" value="TRI12"/>
    <property type="match status" value="1"/>
</dbReference>
<evidence type="ECO:0008006" key="9">
    <source>
        <dbReference type="Google" id="ProtNLM"/>
    </source>
</evidence>
<evidence type="ECO:0000256" key="5">
    <source>
        <dbReference type="ARBA" id="ARBA00023136"/>
    </source>
</evidence>
<dbReference type="InterPro" id="IPR010573">
    <property type="entry name" value="MFS_Str1/Tri12-like"/>
</dbReference>
<sequence length="317" mass="33286">MSSIDILRQIDYMGAFLSFGGITLLLVGLQAGGYQYPWKSGKVLGPLISGIVMILAFPIWEWKGKKSPMVPWAIFEGQSVVAISLVVVFIGGMNFYAVLGFIPVMLNSLYDTYPLQVGYRGIGYPLAIFVGACGVNALISYTKGHIRQMFVISAVIMTAFGGALAASTPFNLNFAVAMANLCSLGIGAVIVPALTVALYAFPDRYIGTTAALSLSSRFLGGSVGTAIYFNIFNTKILTKLPKYVATAVVRAGLPAANAMDFVGALLGPGGGAESAAAVPGASQQVLQAAALATRWAFADSLAYVWYTTIAFGVISIV</sequence>
<dbReference type="PANTHER" id="PTHR23501">
    <property type="entry name" value="MAJOR FACILITATOR SUPERFAMILY"/>
    <property type="match status" value="1"/>
</dbReference>
<feature type="transmembrane region" description="Helical" evidence="6">
    <location>
        <begin position="149"/>
        <end position="168"/>
    </location>
</feature>
<reference evidence="7" key="1">
    <citation type="submission" date="2021-02" db="EMBL/GenBank/DDBJ databases">
        <title>Genome sequence Cadophora malorum strain M34.</title>
        <authorList>
            <person name="Stefanovic E."/>
            <person name="Vu D."/>
            <person name="Scully C."/>
            <person name="Dijksterhuis J."/>
            <person name="Roader J."/>
            <person name="Houbraken J."/>
        </authorList>
    </citation>
    <scope>NUCLEOTIDE SEQUENCE</scope>
    <source>
        <strain evidence="7">M34</strain>
    </source>
</reference>
<evidence type="ECO:0000256" key="4">
    <source>
        <dbReference type="ARBA" id="ARBA00022989"/>
    </source>
</evidence>
<proteinExistence type="predicted"/>
<dbReference type="InterPro" id="IPR036259">
    <property type="entry name" value="MFS_trans_sf"/>
</dbReference>
<keyword evidence="2" id="KW-0813">Transport</keyword>
<protein>
    <recommendedName>
        <fullName evidence="9">MFS general substrate transporter</fullName>
    </recommendedName>
</protein>
<feature type="transmembrane region" description="Helical" evidence="6">
    <location>
        <begin position="80"/>
        <end position="102"/>
    </location>
</feature>
<comment type="subcellular location">
    <subcellularLocation>
        <location evidence="1">Membrane</location>
        <topology evidence="1">Multi-pass membrane protein</topology>
    </subcellularLocation>
</comment>
<feature type="transmembrane region" description="Helical" evidence="6">
    <location>
        <begin position="43"/>
        <end position="60"/>
    </location>
</feature>
<keyword evidence="5 6" id="KW-0472">Membrane</keyword>
<dbReference type="GO" id="GO:0005886">
    <property type="term" value="C:plasma membrane"/>
    <property type="evidence" value="ECO:0007669"/>
    <property type="project" value="TreeGrafter"/>
</dbReference>
<dbReference type="OrthoDB" id="3500461at2759"/>
<dbReference type="Proteomes" id="UP000664132">
    <property type="component" value="Unassembled WGS sequence"/>
</dbReference>
<keyword evidence="8" id="KW-1185">Reference proteome</keyword>
<evidence type="ECO:0000313" key="8">
    <source>
        <dbReference type="Proteomes" id="UP000664132"/>
    </source>
</evidence>
<feature type="transmembrane region" description="Helical" evidence="6">
    <location>
        <begin position="12"/>
        <end position="31"/>
    </location>
</feature>
<name>A0A8H7THT0_9HELO</name>
<comment type="caution">
    <text evidence="7">The sequence shown here is derived from an EMBL/GenBank/DDBJ whole genome shotgun (WGS) entry which is preliminary data.</text>
</comment>
<organism evidence="7 8">
    <name type="scientific">Cadophora malorum</name>
    <dbReference type="NCBI Taxonomy" id="108018"/>
    <lineage>
        <taxon>Eukaryota</taxon>
        <taxon>Fungi</taxon>
        <taxon>Dikarya</taxon>
        <taxon>Ascomycota</taxon>
        <taxon>Pezizomycotina</taxon>
        <taxon>Leotiomycetes</taxon>
        <taxon>Helotiales</taxon>
        <taxon>Ploettnerulaceae</taxon>
        <taxon>Cadophora</taxon>
    </lineage>
</organism>
<gene>
    <name evidence="7" type="ORF">IFR04_007667</name>
</gene>
<feature type="transmembrane region" description="Helical" evidence="6">
    <location>
        <begin position="122"/>
        <end position="142"/>
    </location>
</feature>
<feature type="transmembrane region" description="Helical" evidence="6">
    <location>
        <begin position="174"/>
        <end position="201"/>
    </location>
</feature>
<evidence type="ECO:0000256" key="3">
    <source>
        <dbReference type="ARBA" id="ARBA00022692"/>
    </source>
</evidence>
<evidence type="ECO:0000256" key="6">
    <source>
        <dbReference type="SAM" id="Phobius"/>
    </source>
</evidence>
<evidence type="ECO:0000313" key="7">
    <source>
        <dbReference type="EMBL" id="KAG4419166.1"/>
    </source>
</evidence>
<keyword evidence="3 6" id="KW-0812">Transmembrane</keyword>
<evidence type="ECO:0000256" key="1">
    <source>
        <dbReference type="ARBA" id="ARBA00004141"/>
    </source>
</evidence>
<evidence type="ECO:0000256" key="2">
    <source>
        <dbReference type="ARBA" id="ARBA00022448"/>
    </source>
</evidence>
<accession>A0A8H7THT0</accession>